<dbReference type="AlphaFoldDB" id="A0A562J725"/>
<dbReference type="InterPro" id="IPR056102">
    <property type="entry name" value="DUF7685"/>
</dbReference>
<dbReference type="InterPro" id="IPR025542">
    <property type="entry name" value="YacH"/>
</dbReference>
<protein>
    <submittedName>
        <fullName evidence="2">Protein arginine kinase activator</fullName>
    </submittedName>
</protein>
<proteinExistence type="predicted"/>
<name>A0A562J725_9FIRM</name>
<dbReference type="GO" id="GO:1990170">
    <property type="term" value="P:stress response to cadmium ion"/>
    <property type="evidence" value="ECO:0007669"/>
    <property type="project" value="TreeGrafter"/>
</dbReference>
<accession>A0A562J725</accession>
<dbReference type="GO" id="GO:1990169">
    <property type="term" value="P:stress response to copper ion"/>
    <property type="evidence" value="ECO:0007669"/>
    <property type="project" value="TreeGrafter"/>
</dbReference>
<feature type="domain" description="UVR" evidence="1">
    <location>
        <begin position="126"/>
        <end position="161"/>
    </location>
</feature>
<evidence type="ECO:0000259" key="1">
    <source>
        <dbReference type="PROSITE" id="PS50151"/>
    </source>
</evidence>
<dbReference type="EMBL" id="VLKH01000007">
    <property type="protein sequence ID" value="TWH78956.1"/>
    <property type="molecule type" value="Genomic_DNA"/>
</dbReference>
<dbReference type="PROSITE" id="PS50151">
    <property type="entry name" value="UVR"/>
    <property type="match status" value="1"/>
</dbReference>
<gene>
    <name evidence="2" type="ORF">LY60_02480</name>
</gene>
<evidence type="ECO:0000313" key="2">
    <source>
        <dbReference type="EMBL" id="TWH78956.1"/>
    </source>
</evidence>
<keyword evidence="2" id="KW-0418">Kinase</keyword>
<dbReference type="GO" id="GO:0016301">
    <property type="term" value="F:kinase activity"/>
    <property type="evidence" value="ECO:0007669"/>
    <property type="project" value="UniProtKB-KW"/>
</dbReference>
<keyword evidence="2" id="KW-0808">Transferase</keyword>
<dbReference type="RefSeq" id="WP_145084068.1">
    <property type="nucleotide sequence ID" value="NZ_DAMBUX010000008.1"/>
</dbReference>
<organism evidence="2 3">
    <name type="scientific">Sedimentibacter saalensis</name>
    <dbReference type="NCBI Taxonomy" id="130788"/>
    <lineage>
        <taxon>Bacteria</taxon>
        <taxon>Bacillati</taxon>
        <taxon>Bacillota</taxon>
        <taxon>Tissierellia</taxon>
        <taxon>Sedimentibacter</taxon>
    </lineage>
</organism>
<dbReference type="Proteomes" id="UP000315343">
    <property type="component" value="Unassembled WGS sequence"/>
</dbReference>
<dbReference type="Pfam" id="PF02151">
    <property type="entry name" value="UVR"/>
    <property type="match status" value="1"/>
</dbReference>
<dbReference type="PIRSF" id="PIRSF015034">
    <property type="entry name" value="YacH"/>
    <property type="match status" value="1"/>
</dbReference>
<dbReference type="GO" id="GO:0008270">
    <property type="term" value="F:zinc ion binding"/>
    <property type="evidence" value="ECO:0007669"/>
    <property type="project" value="TreeGrafter"/>
</dbReference>
<dbReference type="PANTHER" id="PTHR38430">
    <property type="entry name" value="PROTEIN-ARGININE KINASE ACTIVATOR PROTEIN"/>
    <property type="match status" value="1"/>
</dbReference>
<dbReference type="PANTHER" id="PTHR38430:SF1">
    <property type="entry name" value="PROTEIN-ARGININE KINASE ACTIVATOR PROTEIN"/>
    <property type="match status" value="1"/>
</dbReference>
<evidence type="ECO:0000313" key="3">
    <source>
        <dbReference type="Proteomes" id="UP000315343"/>
    </source>
</evidence>
<dbReference type="OrthoDB" id="9788704at2"/>
<dbReference type="InterPro" id="IPR036876">
    <property type="entry name" value="UVR_dom_sf"/>
</dbReference>
<dbReference type="Gene3D" id="4.10.860.10">
    <property type="entry name" value="UVR domain"/>
    <property type="match status" value="1"/>
</dbReference>
<dbReference type="InterPro" id="IPR001943">
    <property type="entry name" value="UVR_dom"/>
</dbReference>
<dbReference type="Pfam" id="PF24734">
    <property type="entry name" value="DUF7685"/>
    <property type="match status" value="1"/>
</dbReference>
<comment type="caution">
    <text evidence="2">The sequence shown here is derived from an EMBL/GenBank/DDBJ whole genome shotgun (WGS) entry which is preliminary data.</text>
</comment>
<sequence length="167" mass="19005">MLCDECGKNEAKVHVTHILNGKKSENHLCEECAKKNQTILNSNFSMENLFSAMLNNAMNTTPYLPAKGCDMCGMTYEEFKQTGKFGCSHCIDTFKPRLMPVVKNIQGHELHRGKIPRRAGGIYKVQKDIEKLKDELKSAIEQEEYETAAKLRDKIRSMESNMKKGDE</sequence>
<keyword evidence="3" id="KW-1185">Reference proteome</keyword>
<reference evidence="2 3" key="1">
    <citation type="submission" date="2019-07" db="EMBL/GenBank/DDBJ databases">
        <title>Genomic Encyclopedia of Type Strains, Phase I: the one thousand microbial genomes (KMG-I) project.</title>
        <authorList>
            <person name="Kyrpides N."/>
        </authorList>
    </citation>
    <scope>NUCLEOTIDE SEQUENCE [LARGE SCALE GENOMIC DNA]</scope>
    <source>
        <strain evidence="2 3">DSM 13558</strain>
    </source>
</reference>
<dbReference type="SUPFAM" id="SSF46600">
    <property type="entry name" value="C-terminal UvrC-binding domain of UvrB"/>
    <property type="match status" value="1"/>
</dbReference>
<dbReference type="GO" id="GO:0050897">
    <property type="term" value="F:cobalt ion binding"/>
    <property type="evidence" value="ECO:0007669"/>
    <property type="project" value="TreeGrafter"/>
</dbReference>
<dbReference type="GO" id="GO:0046870">
    <property type="term" value="F:cadmium ion binding"/>
    <property type="evidence" value="ECO:0007669"/>
    <property type="project" value="TreeGrafter"/>
</dbReference>
<dbReference type="GO" id="GO:0005507">
    <property type="term" value="F:copper ion binding"/>
    <property type="evidence" value="ECO:0007669"/>
    <property type="project" value="TreeGrafter"/>
</dbReference>